<keyword evidence="3" id="KW-1185">Reference proteome</keyword>
<dbReference type="AlphaFoldDB" id="A0AAV7LP89"/>
<protein>
    <submittedName>
        <fullName evidence="2">Uncharacterized protein</fullName>
    </submittedName>
</protein>
<evidence type="ECO:0000256" key="1">
    <source>
        <dbReference type="SAM" id="MobiDB-lite"/>
    </source>
</evidence>
<organism evidence="2 3">
    <name type="scientific">Pleurodeles waltl</name>
    <name type="common">Iberian ribbed newt</name>
    <dbReference type="NCBI Taxonomy" id="8319"/>
    <lineage>
        <taxon>Eukaryota</taxon>
        <taxon>Metazoa</taxon>
        <taxon>Chordata</taxon>
        <taxon>Craniata</taxon>
        <taxon>Vertebrata</taxon>
        <taxon>Euteleostomi</taxon>
        <taxon>Amphibia</taxon>
        <taxon>Batrachia</taxon>
        <taxon>Caudata</taxon>
        <taxon>Salamandroidea</taxon>
        <taxon>Salamandridae</taxon>
        <taxon>Pleurodelinae</taxon>
        <taxon>Pleurodeles</taxon>
    </lineage>
</organism>
<reference evidence="2" key="1">
    <citation type="journal article" date="2022" name="bioRxiv">
        <title>Sequencing and chromosome-scale assembly of the giantPleurodeles waltlgenome.</title>
        <authorList>
            <person name="Brown T."/>
            <person name="Elewa A."/>
            <person name="Iarovenko S."/>
            <person name="Subramanian E."/>
            <person name="Araus A.J."/>
            <person name="Petzold A."/>
            <person name="Susuki M."/>
            <person name="Suzuki K.-i.T."/>
            <person name="Hayashi T."/>
            <person name="Toyoda A."/>
            <person name="Oliveira C."/>
            <person name="Osipova E."/>
            <person name="Leigh N.D."/>
            <person name="Simon A."/>
            <person name="Yun M.H."/>
        </authorList>
    </citation>
    <scope>NUCLEOTIDE SEQUENCE</scope>
    <source>
        <strain evidence="2">20211129_DDA</strain>
        <tissue evidence="2">Liver</tissue>
    </source>
</reference>
<gene>
    <name evidence="2" type="ORF">NDU88_005490</name>
</gene>
<dbReference type="EMBL" id="JANPWB010000015">
    <property type="protein sequence ID" value="KAJ1092380.1"/>
    <property type="molecule type" value="Genomic_DNA"/>
</dbReference>
<feature type="compositionally biased region" description="Polar residues" evidence="1">
    <location>
        <begin position="122"/>
        <end position="131"/>
    </location>
</feature>
<proteinExistence type="predicted"/>
<comment type="caution">
    <text evidence="2">The sequence shown here is derived from an EMBL/GenBank/DDBJ whole genome shotgun (WGS) entry which is preliminary data.</text>
</comment>
<accession>A0AAV7LP89</accession>
<feature type="region of interest" description="Disordered" evidence="1">
    <location>
        <begin position="98"/>
        <end position="131"/>
    </location>
</feature>
<sequence>MCVREAGTLPTGLGSKAPQVPRFTADAVAAGPGERLSRVHLTASSSPAQSVMPQVGFPSTACRKRYYMGGPTRQMSIRWVGLCRVPPGLYSTMERTIHPKDRAPPEGMNKGRVIAHGHSVKPSYTESVSSN</sequence>
<dbReference type="Proteomes" id="UP001066276">
    <property type="component" value="Chromosome 11"/>
</dbReference>
<name>A0AAV7LP89_PLEWA</name>
<evidence type="ECO:0000313" key="2">
    <source>
        <dbReference type="EMBL" id="KAJ1092380.1"/>
    </source>
</evidence>
<evidence type="ECO:0000313" key="3">
    <source>
        <dbReference type="Proteomes" id="UP001066276"/>
    </source>
</evidence>